<dbReference type="CDD" id="cd00519">
    <property type="entry name" value="Lipase_3"/>
    <property type="match status" value="1"/>
</dbReference>
<feature type="domain" description="Fungal lipase-type" evidence="3">
    <location>
        <begin position="384"/>
        <end position="491"/>
    </location>
</feature>
<proteinExistence type="predicted"/>
<gene>
    <name evidence="4" type="ORF">WJX75_000977</name>
</gene>
<dbReference type="PANTHER" id="PTHR45856">
    <property type="entry name" value="ALPHA/BETA-HYDROLASES SUPERFAMILY PROTEIN"/>
    <property type="match status" value="1"/>
</dbReference>
<evidence type="ECO:0000313" key="4">
    <source>
        <dbReference type="EMBL" id="KAK9906387.1"/>
    </source>
</evidence>
<evidence type="ECO:0000256" key="1">
    <source>
        <dbReference type="SAM" id="MobiDB-lite"/>
    </source>
</evidence>
<reference evidence="4 5" key="1">
    <citation type="journal article" date="2024" name="Nat. Commun.">
        <title>Phylogenomics reveals the evolutionary origins of lichenization in chlorophyte algae.</title>
        <authorList>
            <person name="Puginier C."/>
            <person name="Libourel C."/>
            <person name="Otte J."/>
            <person name="Skaloud P."/>
            <person name="Haon M."/>
            <person name="Grisel S."/>
            <person name="Petersen M."/>
            <person name="Berrin J.G."/>
            <person name="Delaux P.M."/>
            <person name="Dal Grande F."/>
            <person name="Keller J."/>
        </authorList>
    </citation>
    <scope>NUCLEOTIDE SEQUENCE [LARGE SCALE GENOMIC DNA]</scope>
    <source>
        <strain evidence="4 5">SAG 216-7</strain>
    </source>
</reference>
<feature type="transmembrane region" description="Helical" evidence="2">
    <location>
        <begin position="217"/>
        <end position="234"/>
    </location>
</feature>
<organism evidence="4 5">
    <name type="scientific">Coccomyxa subellipsoidea</name>
    <dbReference type="NCBI Taxonomy" id="248742"/>
    <lineage>
        <taxon>Eukaryota</taxon>
        <taxon>Viridiplantae</taxon>
        <taxon>Chlorophyta</taxon>
        <taxon>core chlorophytes</taxon>
        <taxon>Trebouxiophyceae</taxon>
        <taxon>Trebouxiophyceae incertae sedis</taxon>
        <taxon>Coccomyxaceae</taxon>
        <taxon>Coccomyxa</taxon>
    </lineage>
</organism>
<dbReference type="Proteomes" id="UP001491310">
    <property type="component" value="Unassembled WGS sequence"/>
</dbReference>
<dbReference type="Gene3D" id="3.40.50.1820">
    <property type="entry name" value="alpha/beta hydrolase"/>
    <property type="match status" value="1"/>
</dbReference>
<feature type="transmembrane region" description="Helical" evidence="2">
    <location>
        <begin position="166"/>
        <end position="185"/>
    </location>
</feature>
<dbReference type="InterPro" id="IPR002921">
    <property type="entry name" value="Fungal_lipase-type"/>
</dbReference>
<dbReference type="PANTHER" id="PTHR45856:SF24">
    <property type="entry name" value="FUNGAL LIPASE-LIKE DOMAIN-CONTAINING PROTEIN"/>
    <property type="match status" value="1"/>
</dbReference>
<evidence type="ECO:0000313" key="5">
    <source>
        <dbReference type="Proteomes" id="UP001491310"/>
    </source>
</evidence>
<feature type="region of interest" description="Disordered" evidence="1">
    <location>
        <begin position="591"/>
        <end position="611"/>
    </location>
</feature>
<dbReference type="SUPFAM" id="SSF53474">
    <property type="entry name" value="alpha/beta-Hydrolases"/>
    <property type="match status" value="1"/>
</dbReference>
<sequence>MQGLGHLDPQRSILLRRSAKHWGGRRRRLVTLALLQIFLMTVNITFWLTPHVHILITRCGWSDNIVNASGVIQWTMWNTIFLTLTISAHNSNPWLQKGVPISKKPDPLILDAPLWYHAPKLLLWCIFQGTLLTEAVLLPRARARQGDFCNLRGWEGSCDPPLHTKIISIVWGVLSVAYFLVYVYYNARARMRLDKLPYNRFRTGNLLQNWQRRQGKWIMNFMVSSVLTSWYFSWSKCSGYFTTWLGVFPLEVIVTGAMVANALFMFPMPATKANPGVQTLRQGFSWSEATREADLAQRNSLLCMHVKDVRNEPILPSKSQKDKEAAELTKEELLPIALSFYELQQTHVIHEEDPDTKVLISWNDGTIVAWRADHMPKRGHLWRRPLVHKGFWHSWSAHGVGDRVMDFLARLLADSKLAPADWHIYITGHSLGGALATLAAYDIQMAFGFKNLQVYTYGAPRTGNYAFAREYENLVPETWHVVNDADIIPRVGKFVRLYKRPGARVIIDRKGSIVVRPSALELHLRPTRQSLKAHYLKSYQDAMAGVLRVQFSPLKAFVGGRIGALTLADNSHVYDYLCATGLDMGALSEMGDSSAGDATESDSMSVGSEEQRTRMPVWAHALVDQVVGTSMENDFLRTVHMRRGSDDDLVTGSLQDSVRSKK</sequence>
<keyword evidence="2" id="KW-1133">Transmembrane helix</keyword>
<dbReference type="InterPro" id="IPR029058">
    <property type="entry name" value="AB_hydrolase_fold"/>
</dbReference>
<dbReference type="Pfam" id="PF01764">
    <property type="entry name" value="Lipase_3"/>
    <property type="match status" value="1"/>
</dbReference>
<name>A0ABR2YIT8_9CHLO</name>
<evidence type="ECO:0000259" key="3">
    <source>
        <dbReference type="Pfam" id="PF01764"/>
    </source>
</evidence>
<keyword evidence="2" id="KW-0812">Transmembrane</keyword>
<keyword evidence="2" id="KW-0472">Membrane</keyword>
<feature type="transmembrane region" description="Helical" evidence="2">
    <location>
        <begin position="29"/>
        <end position="48"/>
    </location>
</feature>
<comment type="caution">
    <text evidence="4">The sequence shown here is derived from an EMBL/GenBank/DDBJ whole genome shotgun (WGS) entry which is preliminary data.</text>
</comment>
<accession>A0ABR2YIT8</accession>
<evidence type="ECO:0000256" key="2">
    <source>
        <dbReference type="SAM" id="Phobius"/>
    </source>
</evidence>
<protein>
    <recommendedName>
        <fullName evidence="3">Fungal lipase-type domain-containing protein</fullName>
    </recommendedName>
</protein>
<dbReference type="InterPro" id="IPR051218">
    <property type="entry name" value="Sec_MonoDiacylglyc_Lipase"/>
</dbReference>
<feature type="transmembrane region" description="Helical" evidence="2">
    <location>
        <begin position="240"/>
        <end position="264"/>
    </location>
</feature>
<keyword evidence="5" id="KW-1185">Reference proteome</keyword>
<dbReference type="EMBL" id="JALJOT010000010">
    <property type="protein sequence ID" value="KAK9906387.1"/>
    <property type="molecule type" value="Genomic_DNA"/>
</dbReference>